<sequence length="304" mass="34846">MTCKMKLLVFLLIVVVLGVLKFDFRSSPLTSQSSFPCFAKDNLLFMRRVEPFLSARTNLSEEAFTWWKHIQLEKRDLSYFKATLKRLFEIFPSIPKFGERRSERIRMCAVVGNSMNLKGSGYGRLIDSHEIIIRMNFAPVKGYEEDVGIKTTHRVMYPESAVDLDNTTHLVLFPFKINDIEWLIKAFTTGFYGRSYAPIKPKIKGNKNLVMVVNPAFMKYSHEVWLGSIGNYPSTGFMTFVLSLHVCDEVHVFGFGADSQGSWSHYWETLRDKSFKTGPHPGHHEHAIIQNLADGKTVKLYKGS</sequence>
<dbReference type="FunFam" id="3.90.1480.20:FF:000015">
    <property type="entry name" value="Lactosylceramide alpha-2,3-sialyltransferase"/>
    <property type="match status" value="1"/>
</dbReference>
<evidence type="ECO:0000256" key="24">
    <source>
        <dbReference type="SAM" id="SignalP"/>
    </source>
</evidence>
<dbReference type="Proteomes" id="UP000265020">
    <property type="component" value="Unassembled WGS sequence"/>
</dbReference>
<reference evidence="25" key="2">
    <citation type="submission" date="2025-09" db="UniProtKB">
        <authorList>
            <consortium name="Ensembl"/>
        </authorList>
    </citation>
    <scope>IDENTIFICATION</scope>
</reference>
<keyword evidence="24" id="KW-0732">Signal</keyword>
<dbReference type="PIRSF" id="PIRSF005557">
    <property type="entry name" value="Sialyl_trans"/>
    <property type="match status" value="1"/>
</dbReference>
<dbReference type="InterPro" id="IPR038578">
    <property type="entry name" value="GT29-like_sf"/>
</dbReference>
<dbReference type="PANTHER" id="PTHR46032:SF6">
    <property type="entry name" value="CMP-N-ACETYLNEURAMINATE-BETA-GALACTOSAMIDE-ALPHA-2,3-SIALYLTRANSFERASE 1"/>
    <property type="match status" value="1"/>
</dbReference>
<evidence type="ECO:0000256" key="14">
    <source>
        <dbReference type="ARBA" id="ARBA00023180"/>
    </source>
</evidence>
<dbReference type="GO" id="GO:1901137">
    <property type="term" value="P:carbohydrate derivative biosynthetic process"/>
    <property type="evidence" value="ECO:0007669"/>
    <property type="project" value="UniProtKB-ARBA"/>
</dbReference>
<dbReference type="EC" id="2.4.3.4" evidence="15"/>
<dbReference type="InterPro" id="IPR012163">
    <property type="entry name" value="Sialyl_trans"/>
</dbReference>
<dbReference type="InterPro" id="IPR051757">
    <property type="entry name" value="Beta-gal_alpha2-3_sialyltrans"/>
</dbReference>
<evidence type="ECO:0000256" key="1">
    <source>
        <dbReference type="ARBA" id="ARBA00004447"/>
    </source>
</evidence>
<evidence type="ECO:0000256" key="16">
    <source>
        <dbReference type="ARBA" id="ARBA00040101"/>
    </source>
</evidence>
<evidence type="ECO:0000256" key="15">
    <source>
        <dbReference type="ARBA" id="ARBA00039107"/>
    </source>
</evidence>
<comment type="pathway">
    <text evidence="3">Protein modification; protein glycosylation.</text>
</comment>
<evidence type="ECO:0000256" key="17">
    <source>
        <dbReference type="ARBA" id="ARBA00041507"/>
    </source>
</evidence>
<evidence type="ECO:0000256" key="22">
    <source>
        <dbReference type="ARBA" id="ARBA00042991"/>
    </source>
</evidence>
<keyword evidence="6" id="KW-0328">Glycosyltransferase</keyword>
<evidence type="ECO:0000256" key="5">
    <source>
        <dbReference type="ARBA" id="ARBA00022525"/>
    </source>
</evidence>
<evidence type="ECO:0000256" key="10">
    <source>
        <dbReference type="ARBA" id="ARBA00022989"/>
    </source>
</evidence>
<dbReference type="PANTHER" id="PTHR46032">
    <property type="entry name" value="ALPHA-2,3-SIALYLTRANSFERASE ST3GAL I ISOFORM X1"/>
    <property type="match status" value="1"/>
</dbReference>
<accession>A0A3Q2DXT3</accession>
<evidence type="ECO:0000256" key="21">
    <source>
        <dbReference type="ARBA" id="ARBA00042682"/>
    </source>
</evidence>
<keyword evidence="9" id="KW-0735">Signal-anchor</keyword>
<dbReference type="Pfam" id="PF00777">
    <property type="entry name" value="Glyco_transf_29"/>
    <property type="match status" value="1"/>
</dbReference>
<keyword evidence="12" id="KW-0472">Membrane</keyword>
<evidence type="ECO:0000256" key="11">
    <source>
        <dbReference type="ARBA" id="ARBA00023034"/>
    </source>
</evidence>
<keyword evidence="14" id="KW-0325">Glycoprotein</keyword>
<protein>
    <recommendedName>
        <fullName evidence="16">CMP-N-acetylneuraminate-beta-galactosamide-alpha-2,3-sialyltransferase 1</fullName>
        <ecNumber evidence="15">2.4.3.4</ecNumber>
    </recommendedName>
    <alternativeName>
        <fullName evidence="22">Gal-NAc6S</fullName>
    </alternativeName>
    <alternativeName>
        <fullName evidence="20">Gal-beta-1,3-GalNAc-alpha-2,3-sialyltransferase</fullName>
    </alternativeName>
    <alternativeName>
        <fullName evidence="18">ST3Gal I</fullName>
    </alternativeName>
    <alternativeName>
        <fullName evidence="19">ST3GalA.1</fullName>
    </alternativeName>
    <alternativeName>
        <fullName evidence="17">ST3O</fullName>
    </alternativeName>
    <alternativeName>
        <fullName evidence="21">Sialyltransferase 4A</fullName>
    </alternativeName>
</protein>
<evidence type="ECO:0000313" key="26">
    <source>
        <dbReference type="Proteomes" id="UP000265020"/>
    </source>
</evidence>
<dbReference type="GO" id="GO:0032580">
    <property type="term" value="C:Golgi cisterna membrane"/>
    <property type="evidence" value="ECO:0007669"/>
    <property type="project" value="UniProtKB-SubCell"/>
</dbReference>
<keyword evidence="5" id="KW-0964">Secreted</keyword>
<feature type="signal peptide" evidence="24">
    <location>
        <begin position="1"/>
        <end position="18"/>
    </location>
</feature>
<keyword evidence="8" id="KW-0812">Transmembrane</keyword>
<dbReference type="AlphaFoldDB" id="A0A3Q2DXT3"/>
<dbReference type="Gene3D" id="3.90.1480.20">
    <property type="entry name" value="Glycosyl transferase family 29"/>
    <property type="match status" value="1"/>
</dbReference>
<evidence type="ECO:0000256" key="7">
    <source>
        <dbReference type="ARBA" id="ARBA00022679"/>
    </source>
</evidence>
<evidence type="ECO:0000313" key="25">
    <source>
        <dbReference type="Ensembl" id="ENSCVAP00000024572.1"/>
    </source>
</evidence>
<evidence type="ECO:0000256" key="4">
    <source>
        <dbReference type="ARBA" id="ARBA00006003"/>
    </source>
</evidence>
<feature type="chain" id="PRO_5018554178" description="CMP-N-acetylneuraminate-beta-galactosamide-alpha-2,3-sialyltransferase 1" evidence="24">
    <location>
        <begin position="19"/>
        <end position="304"/>
    </location>
</feature>
<evidence type="ECO:0000256" key="18">
    <source>
        <dbReference type="ARBA" id="ARBA00041997"/>
    </source>
</evidence>
<dbReference type="GeneTree" id="ENSGT00940000154725"/>
<reference evidence="25" key="1">
    <citation type="submission" date="2025-08" db="UniProtKB">
        <authorList>
            <consortium name="Ensembl"/>
        </authorList>
    </citation>
    <scope>IDENTIFICATION</scope>
</reference>
<comment type="subcellular location">
    <subcellularLocation>
        <location evidence="1">Golgi apparatus</location>
        <location evidence="1">Golgi stack membrane</location>
        <topology evidence="1">Single-pass type II membrane protein</topology>
    </subcellularLocation>
    <subcellularLocation>
        <location evidence="2">Secreted</location>
    </subcellularLocation>
</comment>
<evidence type="ECO:0000256" key="2">
    <source>
        <dbReference type="ARBA" id="ARBA00004613"/>
    </source>
</evidence>
<keyword evidence="7" id="KW-0808">Transferase</keyword>
<dbReference type="GO" id="GO:0097503">
    <property type="term" value="P:sialylation"/>
    <property type="evidence" value="ECO:0007669"/>
    <property type="project" value="TreeGrafter"/>
</dbReference>
<comment type="similarity">
    <text evidence="4">Belongs to the glycosyltransferase 29 family.</text>
</comment>
<dbReference type="GO" id="GO:0003836">
    <property type="term" value="F:beta-galactoside (CMP) alpha-2,3-sialyltransferase activity"/>
    <property type="evidence" value="ECO:0007669"/>
    <property type="project" value="UniProtKB-EC"/>
</dbReference>
<dbReference type="GO" id="GO:0005576">
    <property type="term" value="C:extracellular region"/>
    <property type="evidence" value="ECO:0007669"/>
    <property type="project" value="UniProtKB-SubCell"/>
</dbReference>
<name>A0A3Q2DXT3_CYPVA</name>
<dbReference type="STRING" id="28743.ENSCVAP00000024572"/>
<evidence type="ECO:0000256" key="20">
    <source>
        <dbReference type="ARBA" id="ARBA00042448"/>
    </source>
</evidence>
<evidence type="ECO:0000256" key="19">
    <source>
        <dbReference type="ARBA" id="ARBA00042022"/>
    </source>
</evidence>
<organism evidence="25 26">
    <name type="scientific">Cyprinodon variegatus</name>
    <name type="common">Sheepshead minnow</name>
    <dbReference type="NCBI Taxonomy" id="28743"/>
    <lineage>
        <taxon>Eukaryota</taxon>
        <taxon>Metazoa</taxon>
        <taxon>Chordata</taxon>
        <taxon>Craniata</taxon>
        <taxon>Vertebrata</taxon>
        <taxon>Euteleostomi</taxon>
        <taxon>Actinopterygii</taxon>
        <taxon>Neopterygii</taxon>
        <taxon>Teleostei</taxon>
        <taxon>Neoteleostei</taxon>
        <taxon>Acanthomorphata</taxon>
        <taxon>Ovalentaria</taxon>
        <taxon>Atherinomorphae</taxon>
        <taxon>Cyprinodontiformes</taxon>
        <taxon>Cyprinodontidae</taxon>
        <taxon>Cyprinodon</taxon>
    </lineage>
</organism>
<keyword evidence="13" id="KW-1015">Disulfide bond</keyword>
<keyword evidence="11" id="KW-0333">Golgi apparatus</keyword>
<evidence type="ECO:0000256" key="12">
    <source>
        <dbReference type="ARBA" id="ARBA00023136"/>
    </source>
</evidence>
<keyword evidence="26" id="KW-1185">Reference proteome</keyword>
<evidence type="ECO:0000256" key="9">
    <source>
        <dbReference type="ARBA" id="ARBA00022968"/>
    </source>
</evidence>
<dbReference type="OMA" id="ERIRMCA"/>
<evidence type="ECO:0000256" key="3">
    <source>
        <dbReference type="ARBA" id="ARBA00004922"/>
    </source>
</evidence>
<feature type="disulfide bond" evidence="23">
    <location>
        <begin position="108"/>
        <end position="247"/>
    </location>
</feature>
<keyword evidence="10" id="KW-1133">Transmembrane helix</keyword>
<evidence type="ECO:0000256" key="6">
    <source>
        <dbReference type="ARBA" id="ARBA00022676"/>
    </source>
</evidence>
<evidence type="ECO:0000256" key="13">
    <source>
        <dbReference type="ARBA" id="ARBA00023157"/>
    </source>
</evidence>
<evidence type="ECO:0000256" key="23">
    <source>
        <dbReference type="PIRSR" id="PIRSR005557-2"/>
    </source>
</evidence>
<evidence type="ECO:0000256" key="8">
    <source>
        <dbReference type="ARBA" id="ARBA00022692"/>
    </source>
</evidence>
<proteinExistence type="inferred from homology"/>
<dbReference type="Ensembl" id="ENSCVAT00000003838.1">
    <property type="protein sequence ID" value="ENSCVAP00000024572.1"/>
    <property type="gene ID" value="ENSCVAG00000008768.1"/>
</dbReference>
<dbReference type="InterPro" id="IPR001675">
    <property type="entry name" value="Glyco_trans_29"/>
</dbReference>